<reference evidence="6 7" key="1">
    <citation type="submission" date="2020-07" db="EMBL/GenBank/DDBJ databases">
        <title>Novel species isolated from subtropical streams in China.</title>
        <authorList>
            <person name="Lu H."/>
        </authorList>
    </citation>
    <scope>NUCLEOTIDE SEQUENCE [LARGE SCALE GENOMIC DNA]</scope>
    <source>
        <strain evidence="6 7">LX20W</strain>
    </source>
</reference>
<evidence type="ECO:0000256" key="3">
    <source>
        <dbReference type="ARBA" id="ARBA00023125"/>
    </source>
</evidence>
<keyword evidence="2" id="KW-0805">Transcription regulation</keyword>
<sequence>MDLSDLHIFRTVARTGGIIRAAEHLHRVPSNITTRIKTLEADLGAELFLREGRRLRLSAAGKILLDYADRLLSLADEARASVQDGPPHGMLRLGSMESTAAARLPGPLSRFHQACPEVTLELHTGDPRLLVERVLTAELDAALVAEPVADPRLATLTAFEEELIVVAMAGHPPMTSARDAAMKTLLAFHQGCPHRKRLESWFAGSGIVPDRVVELGSYHAILGCTIAGMGVALMPRSVLNTYTERARLSVHELSARLRKSRTLLVWRKDTPQANVMAFADILRGKKT</sequence>
<accession>A0A7W2EVZ2</accession>
<protein>
    <submittedName>
        <fullName evidence="6">LysR family transcriptional regulator</fullName>
    </submittedName>
</protein>
<dbReference type="Gene3D" id="1.10.10.10">
    <property type="entry name" value="Winged helix-like DNA-binding domain superfamily/Winged helix DNA-binding domain"/>
    <property type="match status" value="1"/>
</dbReference>
<evidence type="ECO:0000313" key="6">
    <source>
        <dbReference type="EMBL" id="MBA5639617.1"/>
    </source>
</evidence>
<dbReference type="InterPro" id="IPR000847">
    <property type="entry name" value="LysR_HTH_N"/>
</dbReference>
<dbReference type="CDD" id="cd08442">
    <property type="entry name" value="PBP2_YofA_SoxR_like"/>
    <property type="match status" value="1"/>
</dbReference>
<comment type="caution">
    <text evidence="6">The sequence shown here is derived from an EMBL/GenBank/DDBJ whole genome shotgun (WGS) entry which is preliminary data.</text>
</comment>
<dbReference type="Proteomes" id="UP000534388">
    <property type="component" value="Unassembled WGS sequence"/>
</dbReference>
<evidence type="ECO:0000256" key="4">
    <source>
        <dbReference type="ARBA" id="ARBA00023163"/>
    </source>
</evidence>
<keyword evidence="3" id="KW-0238">DNA-binding</keyword>
<dbReference type="InterPro" id="IPR036388">
    <property type="entry name" value="WH-like_DNA-bd_sf"/>
</dbReference>
<dbReference type="RefSeq" id="WP_182166299.1">
    <property type="nucleotide sequence ID" value="NZ_JACEZT010000017.1"/>
</dbReference>
<dbReference type="InterPro" id="IPR036390">
    <property type="entry name" value="WH_DNA-bd_sf"/>
</dbReference>
<organism evidence="6 7">
    <name type="scientific">Rugamonas brunnea</name>
    <dbReference type="NCBI Taxonomy" id="2758569"/>
    <lineage>
        <taxon>Bacteria</taxon>
        <taxon>Pseudomonadati</taxon>
        <taxon>Pseudomonadota</taxon>
        <taxon>Betaproteobacteria</taxon>
        <taxon>Burkholderiales</taxon>
        <taxon>Oxalobacteraceae</taxon>
        <taxon>Telluria group</taxon>
        <taxon>Rugamonas</taxon>
    </lineage>
</organism>
<evidence type="ECO:0000313" key="7">
    <source>
        <dbReference type="Proteomes" id="UP000534388"/>
    </source>
</evidence>
<evidence type="ECO:0000259" key="5">
    <source>
        <dbReference type="PROSITE" id="PS50931"/>
    </source>
</evidence>
<dbReference type="AlphaFoldDB" id="A0A7W2EVZ2"/>
<keyword evidence="4" id="KW-0804">Transcription</keyword>
<dbReference type="Pfam" id="PF00126">
    <property type="entry name" value="HTH_1"/>
    <property type="match status" value="1"/>
</dbReference>
<dbReference type="FunFam" id="1.10.10.10:FF:000001">
    <property type="entry name" value="LysR family transcriptional regulator"/>
    <property type="match status" value="1"/>
</dbReference>
<dbReference type="SUPFAM" id="SSF53850">
    <property type="entry name" value="Periplasmic binding protein-like II"/>
    <property type="match status" value="1"/>
</dbReference>
<dbReference type="PANTHER" id="PTHR30126">
    <property type="entry name" value="HTH-TYPE TRANSCRIPTIONAL REGULATOR"/>
    <property type="match status" value="1"/>
</dbReference>
<dbReference type="GO" id="GO:0003700">
    <property type="term" value="F:DNA-binding transcription factor activity"/>
    <property type="evidence" value="ECO:0007669"/>
    <property type="project" value="InterPro"/>
</dbReference>
<gene>
    <name evidence="6" type="ORF">H3H37_21395</name>
</gene>
<dbReference type="EMBL" id="JACEZT010000017">
    <property type="protein sequence ID" value="MBA5639617.1"/>
    <property type="molecule type" value="Genomic_DNA"/>
</dbReference>
<dbReference type="InterPro" id="IPR005119">
    <property type="entry name" value="LysR_subst-bd"/>
</dbReference>
<comment type="similarity">
    <text evidence="1">Belongs to the LysR transcriptional regulatory family.</text>
</comment>
<dbReference type="PROSITE" id="PS50931">
    <property type="entry name" value="HTH_LYSR"/>
    <property type="match status" value="1"/>
</dbReference>
<evidence type="ECO:0000256" key="1">
    <source>
        <dbReference type="ARBA" id="ARBA00009437"/>
    </source>
</evidence>
<dbReference type="GO" id="GO:0000976">
    <property type="term" value="F:transcription cis-regulatory region binding"/>
    <property type="evidence" value="ECO:0007669"/>
    <property type="project" value="TreeGrafter"/>
</dbReference>
<keyword evidence="7" id="KW-1185">Reference proteome</keyword>
<dbReference type="Gene3D" id="3.40.190.290">
    <property type="match status" value="1"/>
</dbReference>
<feature type="domain" description="HTH lysR-type" evidence="5">
    <location>
        <begin position="1"/>
        <end position="58"/>
    </location>
</feature>
<dbReference type="Pfam" id="PF03466">
    <property type="entry name" value="LysR_substrate"/>
    <property type="match status" value="1"/>
</dbReference>
<evidence type="ECO:0000256" key="2">
    <source>
        <dbReference type="ARBA" id="ARBA00023015"/>
    </source>
</evidence>
<dbReference type="SUPFAM" id="SSF46785">
    <property type="entry name" value="Winged helix' DNA-binding domain"/>
    <property type="match status" value="1"/>
</dbReference>
<name>A0A7W2EVZ2_9BURK</name>
<proteinExistence type="inferred from homology"/>
<dbReference type="PANTHER" id="PTHR30126:SF40">
    <property type="entry name" value="HTH-TYPE TRANSCRIPTIONAL REGULATOR GLTR"/>
    <property type="match status" value="1"/>
</dbReference>